<dbReference type="OrthoDB" id="15372at2157"/>
<dbReference type="InterPro" id="IPR050065">
    <property type="entry name" value="GlmU-like"/>
</dbReference>
<gene>
    <name evidence="4" type="ORF">J7656_14370</name>
</gene>
<dbReference type="CDD" id="cd04181">
    <property type="entry name" value="NTP_transferase"/>
    <property type="match status" value="1"/>
</dbReference>
<dbReference type="PANTHER" id="PTHR43584:SF8">
    <property type="entry name" value="N-ACETYLMURAMATE ALPHA-1-PHOSPHATE URIDYLYLTRANSFERASE"/>
    <property type="match status" value="1"/>
</dbReference>
<reference evidence="4 5" key="1">
    <citation type="submission" date="2021-03" db="EMBL/GenBank/DDBJ databases">
        <title>Halorubrum sodomense MBLA0099, Whole genome shotgun sequencing.</title>
        <authorList>
            <person name="Seo M.-J."/>
            <person name="Cho E.-S."/>
            <person name="Hwang C.Y."/>
        </authorList>
    </citation>
    <scope>NUCLEOTIDE SEQUENCE [LARGE SCALE GENOMIC DNA]</scope>
    <source>
        <strain evidence="4 5">MBLA0099</strain>
    </source>
</reference>
<sequence length="234" mass="24475">MDAVIPAAGRGSRLGELTADRPKGLVEVAGRPLLAHVFETAVEAGADELVVIVGYEAAQIVDRFGDSFAGVPITYVHQRERLGLGHAVLQAEPHVGETFLLVNGDNVFGGSVAPVVTAVEEVDAALAVEEVSPAVAATTGVIETDEAGHVTGIVEKPADPSSTLVTTGCYVLPADVFHACALLRPSAEGEYQLSEAVGLLVRAEYEVATVRVSERVNVNTLEDVARASELVKRK</sequence>
<keyword evidence="5" id="KW-1185">Reference proteome</keyword>
<organism evidence="4 5">
    <name type="scientific">Halorubrum ruber</name>
    <dbReference type="NCBI Taxonomy" id="2982524"/>
    <lineage>
        <taxon>Archaea</taxon>
        <taxon>Methanobacteriati</taxon>
        <taxon>Methanobacteriota</taxon>
        <taxon>Stenosarchaea group</taxon>
        <taxon>Halobacteria</taxon>
        <taxon>Halobacteriales</taxon>
        <taxon>Haloferacaceae</taxon>
        <taxon>Halorubrum</taxon>
    </lineage>
</organism>
<dbReference type="InterPro" id="IPR029044">
    <property type="entry name" value="Nucleotide-diphossugar_trans"/>
</dbReference>
<evidence type="ECO:0000259" key="3">
    <source>
        <dbReference type="Pfam" id="PF00483"/>
    </source>
</evidence>
<name>A0A8T8LMN1_9EURY</name>
<evidence type="ECO:0000256" key="1">
    <source>
        <dbReference type="ARBA" id="ARBA00022679"/>
    </source>
</evidence>
<dbReference type="Proteomes" id="UP000679341">
    <property type="component" value="Chromosome"/>
</dbReference>
<dbReference type="GO" id="GO:0016779">
    <property type="term" value="F:nucleotidyltransferase activity"/>
    <property type="evidence" value="ECO:0007669"/>
    <property type="project" value="UniProtKB-KW"/>
</dbReference>
<evidence type="ECO:0000313" key="5">
    <source>
        <dbReference type="Proteomes" id="UP000679341"/>
    </source>
</evidence>
<dbReference type="AlphaFoldDB" id="A0A8T8LMN1"/>
<evidence type="ECO:0000313" key="4">
    <source>
        <dbReference type="EMBL" id="QUO47721.1"/>
    </source>
</evidence>
<keyword evidence="2" id="KW-0548">Nucleotidyltransferase</keyword>
<dbReference type="SUPFAM" id="SSF53448">
    <property type="entry name" value="Nucleotide-diphospho-sugar transferases"/>
    <property type="match status" value="1"/>
</dbReference>
<accession>A0A8T8LMN1</accession>
<dbReference type="RefSeq" id="WP_211553661.1">
    <property type="nucleotide sequence ID" value="NZ_CP073695.1"/>
</dbReference>
<dbReference type="GeneID" id="64828748"/>
<dbReference type="InterPro" id="IPR005835">
    <property type="entry name" value="NTP_transferase_dom"/>
</dbReference>
<dbReference type="Pfam" id="PF00483">
    <property type="entry name" value="NTP_transferase"/>
    <property type="match status" value="1"/>
</dbReference>
<protein>
    <submittedName>
        <fullName evidence="4">Sugar nucleotidyltransferase</fullName>
    </submittedName>
</protein>
<dbReference type="EMBL" id="CP073695">
    <property type="protein sequence ID" value="QUO47721.1"/>
    <property type="molecule type" value="Genomic_DNA"/>
</dbReference>
<dbReference type="PANTHER" id="PTHR43584">
    <property type="entry name" value="NUCLEOTIDYL TRANSFERASE"/>
    <property type="match status" value="1"/>
</dbReference>
<proteinExistence type="predicted"/>
<evidence type="ECO:0000256" key="2">
    <source>
        <dbReference type="ARBA" id="ARBA00022695"/>
    </source>
</evidence>
<dbReference type="KEGG" id="hss:J7656_14370"/>
<feature type="domain" description="Nucleotidyl transferase" evidence="3">
    <location>
        <begin position="3"/>
        <end position="209"/>
    </location>
</feature>
<dbReference type="Gene3D" id="3.90.550.10">
    <property type="entry name" value="Spore Coat Polysaccharide Biosynthesis Protein SpsA, Chain A"/>
    <property type="match status" value="1"/>
</dbReference>
<keyword evidence="1" id="KW-0808">Transferase</keyword>